<proteinExistence type="predicted"/>
<comment type="subcellular location">
    <subcellularLocation>
        <location evidence="1">Cell membrane</location>
        <topology evidence="1">Multi-pass membrane protein</topology>
    </subcellularLocation>
</comment>
<dbReference type="STRING" id="1469144.LI90_842"/>
<dbReference type="GO" id="GO:0005886">
    <property type="term" value="C:plasma membrane"/>
    <property type="evidence" value="ECO:0007669"/>
    <property type="project" value="UniProtKB-SubCell"/>
</dbReference>
<keyword evidence="2" id="KW-1003">Cell membrane</keyword>
<keyword evidence="4" id="KW-1133">Transmembrane helix</keyword>
<protein>
    <submittedName>
        <fullName evidence="10">Histidine kinase</fullName>
    </submittedName>
</protein>
<name>A0A132NFH2_9ACTN</name>
<reference evidence="10 13" key="2">
    <citation type="submission" date="2015-02" db="EMBL/GenBank/DDBJ databases">
        <title>Physiological reanalysis, assessment of diazotrophy, and genome sequences of multiple isolates of Streptomyces thermoautotrophicus.</title>
        <authorList>
            <person name="MacKellar D.C."/>
            <person name="Lieber L."/>
            <person name="Norman J."/>
            <person name="Bolger A."/>
            <person name="Tobin C."/>
            <person name="Murray J.W."/>
            <person name="Prell J."/>
        </authorList>
    </citation>
    <scope>NUCLEOTIDE SEQUENCE [LARGE SCALE GENOMIC DNA]</scope>
    <source>
        <strain evidence="10 13">UBT1</strain>
    </source>
</reference>
<feature type="domain" description="FIST" evidence="6">
    <location>
        <begin position="33"/>
        <end position="228"/>
    </location>
</feature>
<dbReference type="EMBL" id="LAXD01000001">
    <property type="protein sequence ID" value="KWW99208.1"/>
    <property type="molecule type" value="Genomic_DNA"/>
</dbReference>
<dbReference type="Pfam" id="PF08495">
    <property type="entry name" value="FIST"/>
    <property type="match status" value="1"/>
</dbReference>
<dbReference type="InterPro" id="IPR016741">
    <property type="entry name" value="UCP018953"/>
</dbReference>
<evidence type="ECO:0000256" key="4">
    <source>
        <dbReference type="ARBA" id="ARBA00022989"/>
    </source>
</evidence>
<keyword evidence="10" id="KW-0418">Kinase</keyword>
<accession>A0A132NFH2</accession>
<dbReference type="Proteomes" id="UP000070598">
    <property type="component" value="Unassembled WGS sequence"/>
</dbReference>
<evidence type="ECO:0000256" key="2">
    <source>
        <dbReference type="ARBA" id="ARBA00022475"/>
    </source>
</evidence>
<dbReference type="InterPro" id="IPR019494">
    <property type="entry name" value="FIST_C"/>
</dbReference>
<dbReference type="RefSeq" id="WP_066884340.1">
    <property type="nucleotide sequence ID" value="NZ_CP171739.1"/>
</dbReference>
<dbReference type="PANTHER" id="PTHR14939:SF5">
    <property type="entry name" value="F-BOX ONLY PROTEIN 22"/>
    <property type="match status" value="1"/>
</dbReference>
<dbReference type="SMART" id="SM00897">
    <property type="entry name" value="FIST"/>
    <property type="match status" value="1"/>
</dbReference>
<evidence type="ECO:0000313" key="12">
    <source>
        <dbReference type="Proteomes" id="UP000070598"/>
    </source>
</evidence>
<keyword evidence="3" id="KW-0812">Transmembrane</keyword>
<reference evidence="12" key="1">
    <citation type="submission" date="2015-02" db="EMBL/GenBank/DDBJ databases">
        <title>Physiological reanalysis, assessment of diazotrophy, and genome sequences of multiple isolates of Streptomyces thermoautotrophicus.</title>
        <authorList>
            <person name="MacKellar D.C."/>
            <person name="Lieber L."/>
            <person name="Norman J."/>
            <person name="Bolger A."/>
            <person name="Tobin C."/>
            <person name="Murray J.W."/>
            <person name="Friesen M."/>
            <person name="Prell J."/>
        </authorList>
    </citation>
    <scope>NUCLEOTIDE SEQUENCE [LARGE SCALE GENOMIC DNA]</scope>
    <source>
        <strain evidence="12">UBT1</strain>
    </source>
</reference>
<dbReference type="PANTHER" id="PTHR14939">
    <property type="entry name" value="F-BOX ONLY PROTEIN 22"/>
    <property type="match status" value="1"/>
</dbReference>
<evidence type="ECO:0000256" key="5">
    <source>
        <dbReference type="ARBA" id="ARBA00023136"/>
    </source>
</evidence>
<evidence type="ECO:0000313" key="9">
    <source>
        <dbReference type="EMBL" id="KWX05018.1"/>
    </source>
</evidence>
<dbReference type="InterPro" id="IPR013702">
    <property type="entry name" value="FIST_domain_N"/>
</dbReference>
<dbReference type="EMBL" id="JYIK01000983">
    <property type="protein sequence ID" value="KWX08402.1"/>
    <property type="molecule type" value="Genomic_DNA"/>
</dbReference>
<evidence type="ECO:0000313" key="13">
    <source>
        <dbReference type="Proteomes" id="UP000070659"/>
    </source>
</evidence>
<evidence type="ECO:0000259" key="7">
    <source>
        <dbReference type="SMART" id="SM01204"/>
    </source>
</evidence>
<evidence type="ECO:0000256" key="1">
    <source>
        <dbReference type="ARBA" id="ARBA00004651"/>
    </source>
</evidence>
<gene>
    <name evidence="8" type="ORF">LI90_842</name>
    <name evidence="9" type="ORF">TH66_04475</name>
    <name evidence="10" type="ORF">TR74_15145</name>
</gene>
<organism evidence="10 12">
    <name type="scientific">Carbonactinospora thermoautotrophica</name>
    <dbReference type="NCBI Taxonomy" id="1469144"/>
    <lineage>
        <taxon>Bacteria</taxon>
        <taxon>Bacillati</taxon>
        <taxon>Actinomycetota</taxon>
        <taxon>Actinomycetes</taxon>
        <taxon>Kitasatosporales</taxon>
        <taxon>Carbonactinosporaceae</taxon>
        <taxon>Carbonactinospora</taxon>
    </lineage>
</organism>
<dbReference type="SMART" id="SM01204">
    <property type="entry name" value="FIST_C"/>
    <property type="match status" value="1"/>
</dbReference>
<reference evidence="8" key="4">
    <citation type="submission" date="2015-04" db="EMBL/GenBank/DDBJ databases">
        <title>Physiological reanalysis, assessment of diazotrophy, and genome sequences of multiple isolates of Streptomyces thermoautotrophicus.</title>
        <authorList>
            <person name="MacKellar D.C."/>
            <person name="Lieber L."/>
            <person name="Norman J."/>
            <person name="Bolger A."/>
            <person name="Tobin C."/>
            <person name="Murray J.W."/>
            <person name="Woodward J."/>
            <person name="Friesen M."/>
            <person name="Prell J."/>
        </authorList>
    </citation>
    <scope>NUCLEOTIDE SEQUENCE [LARGE SCALE GENOMIC DNA]</scope>
    <source>
        <strain evidence="8">H1</strain>
    </source>
</reference>
<dbReference type="OrthoDB" id="9770435at2"/>
<keyword evidence="5" id="KW-0472">Membrane</keyword>
<dbReference type="Pfam" id="PF10442">
    <property type="entry name" value="FIST_C"/>
    <property type="match status" value="1"/>
</dbReference>
<dbReference type="GO" id="GO:0016301">
    <property type="term" value="F:kinase activity"/>
    <property type="evidence" value="ECO:0007669"/>
    <property type="project" value="UniProtKB-KW"/>
</dbReference>
<dbReference type="PIRSF" id="PIRSF018953">
    <property type="entry name" value="UCP018953"/>
    <property type="match status" value="1"/>
</dbReference>
<comment type="caution">
    <text evidence="10">The sequence shown here is derived from an EMBL/GenBank/DDBJ whole genome shotgun (WGS) entry which is preliminary data.</text>
</comment>
<dbReference type="PATRIC" id="fig|1469144.10.peg.957"/>
<keyword evidence="10" id="KW-0808">Transferase</keyword>
<keyword evidence="11" id="KW-1185">Reference proteome</keyword>
<dbReference type="Proteomes" id="UP000070188">
    <property type="component" value="Unassembled WGS sequence"/>
</dbReference>
<reference evidence="11" key="3">
    <citation type="submission" date="2015-04" db="EMBL/GenBank/DDBJ databases">
        <title>Physiological reanalysis, assessment of diazotrophy, and genome sequences of multiple isolates of Streptomyces thermoautotrophicus.</title>
        <authorList>
            <person name="MacKellar D.C."/>
            <person name="Lieber L."/>
            <person name="Norman J."/>
            <person name="Bolger A."/>
            <person name="Tobin C."/>
            <person name="Murray J.W."/>
            <person name="Chang R."/>
            <person name="Ford T."/>
            <person name="Nguyen P.Q."/>
            <person name="Woodward J."/>
            <person name="Permingeat H."/>
            <person name="Joshi N.S."/>
            <person name="Silver P.A."/>
            <person name="Usadel B."/>
            <person name="Rutherford A.W."/>
            <person name="Friesen M."/>
            <person name="Prell J."/>
        </authorList>
    </citation>
    <scope>NUCLEOTIDE SEQUENCE [LARGE SCALE GENOMIC DNA]</scope>
    <source>
        <strain evidence="11">H1</strain>
    </source>
</reference>
<dbReference type="Proteomes" id="UP000070659">
    <property type="component" value="Unassembled WGS sequence"/>
</dbReference>
<sequence length="404" mass="41687">MASFGDGLAVEPDLIRAARDATDQALAPLAGEAPDLVCVFVCAEDPDDVAAAAEVVLEESDAGVLLGCSAGGVIGASRGVEMLPSVSVWAAQLPGVNLSGFYLDAIHGTDSIAVVGMPDIEADAEVAVLLADPYTFPADGFIEKSNELLPGLPIVGGLATGLTGEGSTRLILDDEVYDRGAVGVVINGTLGSDVAVRTLVSQGCRPIGPTLAVTKAVDNVLLELAGMPALAKLEQILEDLPPSDQLLVQQGLHIGITIDEYGEHHERGDFLVRQVIGADSVNDAVVIGDVVEVGQTVRFHVRDAHTAEEDLRQMLAAFREQAGIDPVEGALLFSCNGRGANLFATADHDVLAVQEGLKTRGVAGFFAAGEIGPVGGRNHVHGFTASILAFGTPTGRPALGESHD</sequence>
<dbReference type="AlphaFoldDB" id="A0A132NFH2"/>
<evidence type="ECO:0000313" key="11">
    <source>
        <dbReference type="Proteomes" id="UP000070188"/>
    </source>
</evidence>
<evidence type="ECO:0000259" key="6">
    <source>
        <dbReference type="SMART" id="SM00897"/>
    </source>
</evidence>
<feature type="domain" description="FIST C-domain" evidence="7">
    <location>
        <begin position="229"/>
        <end position="374"/>
    </location>
</feature>
<evidence type="ECO:0000256" key="3">
    <source>
        <dbReference type="ARBA" id="ARBA00022692"/>
    </source>
</evidence>
<dbReference type="EMBL" id="JYIJ01000013">
    <property type="protein sequence ID" value="KWX05018.1"/>
    <property type="molecule type" value="Genomic_DNA"/>
</dbReference>
<evidence type="ECO:0000313" key="8">
    <source>
        <dbReference type="EMBL" id="KWW99208.1"/>
    </source>
</evidence>
<evidence type="ECO:0000313" key="10">
    <source>
        <dbReference type="EMBL" id="KWX08402.1"/>
    </source>
</evidence>